<name>A0A552UAU3_9SPHN</name>
<keyword evidence="2" id="KW-1185">Reference proteome</keyword>
<reference evidence="1 2" key="1">
    <citation type="submission" date="2019-07" db="EMBL/GenBank/DDBJ databases">
        <title>Novel species isolated from glacier.</title>
        <authorList>
            <person name="Liu Q."/>
            <person name="Xin Y.-H."/>
        </authorList>
    </citation>
    <scope>NUCLEOTIDE SEQUENCE [LARGE SCALE GENOMIC DNA]</scope>
    <source>
        <strain evidence="1 2">LB1R16</strain>
    </source>
</reference>
<dbReference type="AlphaFoldDB" id="A0A552UAU3"/>
<evidence type="ECO:0000313" key="2">
    <source>
        <dbReference type="Proteomes" id="UP000317894"/>
    </source>
</evidence>
<protein>
    <recommendedName>
        <fullName evidence="3">Phage shock protein B</fullName>
    </recommendedName>
</protein>
<comment type="caution">
    <text evidence="1">The sequence shown here is derived from an EMBL/GenBank/DDBJ whole genome shotgun (WGS) entry which is preliminary data.</text>
</comment>
<sequence>MVVLIVLIVTIGRTYRERYKAMGREPVGDSDEALRLRGEVTRLNERIAVLERLATDPAKRLSDQIDALDDNRK</sequence>
<gene>
    <name evidence="1" type="ORF">FMM06_15125</name>
</gene>
<evidence type="ECO:0000313" key="1">
    <source>
        <dbReference type="EMBL" id="TRW15338.1"/>
    </source>
</evidence>
<dbReference type="EMBL" id="VJWA01000002">
    <property type="protein sequence ID" value="TRW15338.1"/>
    <property type="molecule type" value="Genomic_DNA"/>
</dbReference>
<proteinExistence type="predicted"/>
<organism evidence="1 2">
    <name type="scientific">Glacieibacterium frigidum</name>
    <dbReference type="NCBI Taxonomy" id="2593303"/>
    <lineage>
        <taxon>Bacteria</taxon>
        <taxon>Pseudomonadati</taxon>
        <taxon>Pseudomonadota</taxon>
        <taxon>Alphaproteobacteria</taxon>
        <taxon>Sphingomonadales</taxon>
        <taxon>Sphingosinicellaceae</taxon>
        <taxon>Glacieibacterium</taxon>
    </lineage>
</organism>
<evidence type="ECO:0008006" key="3">
    <source>
        <dbReference type="Google" id="ProtNLM"/>
    </source>
</evidence>
<dbReference type="OrthoDB" id="7579171at2"/>
<accession>A0A552UAU3</accession>
<dbReference type="Proteomes" id="UP000317894">
    <property type="component" value="Unassembled WGS sequence"/>
</dbReference>